<protein>
    <recommendedName>
        <fullName evidence="1">BT-3987-like N-terminal domain-containing protein</fullName>
    </recommendedName>
</protein>
<dbReference type="PROSITE" id="PS51257">
    <property type="entry name" value="PROKAR_LIPOPROTEIN"/>
    <property type="match status" value="1"/>
</dbReference>
<dbReference type="OrthoDB" id="2582440at2"/>
<dbReference type="GO" id="GO:0004553">
    <property type="term" value="F:hydrolase activity, hydrolyzing O-glycosyl compounds"/>
    <property type="evidence" value="ECO:0007669"/>
    <property type="project" value="UniProtKB-ARBA"/>
</dbReference>
<dbReference type="Gene3D" id="2.60.40.1740">
    <property type="entry name" value="hypothetical protein (bacova_03559)"/>
    <property type="match status" value="1"/>
</dbReference>
<dbReference type="GO" id="GO:0005975">
    <property type="term" value="P:carbohydrate metabolic process"/>
    <property type="evidence" value="ECO:0007669"/>
    <property type="project" value="UniProtKB-ARBA"/>
</dbReference>
<accession>A0A1M5BAQ2</accession>
<dbReference type="SUPFAM" id="SSF49899">
    <property type="entry name" value="Concanavalin A-like lectins/glucanases"/>
    <property type="match status" value="1"/>
</dbReference>
<organism evidence="2 3">
    <name type="scientific">Pedobacter caeni</name>
    <dbReference type="NCBI Taxonomy" id="288992"/>
    <lineage>
        <taxon>Bacteria</taxon>
        <taxon>Pseudomonadati</taxon>
        <taxon>Bacteroidota</taxon>
        <taxon>Sphingobacteriia</taxon>
        <taxon>Sphingobacteriales</taxon>
        <taxon>Sphingobacteriaceae</taxon>
        <taxon>Pedobacter</taxon>
    </lineage>
</organism>
<dbReference type="Proteomes" id="UP000184287">
    <property type="component" value="Unassembled WGS sequence"/>
</dbReference>
<gene>
    <name evidence="2" type="ORF">SAMN04488522_1021095</name>
</gene>
<sequence length="381" mass="40737">MKTIYKLLYASVFGILLLGSCKKEKYKDVIYLTGTEVSPLSMLSAEDGTISSIGVSITSSDLATTDITASLQTDPGLIATYNRLNEKNYLPVPEGDYDLSGSSVTIKAGTNISDAISFRVKSIKGFKPGSAYMMPVTITSVNSDRKVLESSKTIYYVVKPVIVQAVASLKNIYFKPSFTDANAAAYTSLSTVTMEGKVFVNKFAASSPFISSFMGIEEHFLLRFGDVTIRPNQIQRAGGIALTAPQEFATGTWYHVAVVHDVSTTKLYINGVLAGTTSDSNNINILQSLGAGAYGTGFLIGSSANGRYLDGMVSECRLWSKALSPTEIMDGMCGVDPASKGLIAYWKFNEGSGNVAKDVTGHGHDATASGNVTWVPDVRCK</sequence>
<evidence type="ECO:0000313" key="2">
    <source>
        <dbReference type="EMBL" id="SHF39262.1"/>
    </source>
</evidence>
<dbReference type="Pfam" id="PF13385">
    <property type="entry name" value="Laminin_G_3"/>
    <property type="match status" value="1"/>
</dbReference>
<dbReference type="Gene3D" id="2.60.120.200">
    <property type="match status" value="1"/>
</dbReference>
<dbReference type="InterPro" id="IPR013320">
    <property type="entry name" value="ConA-like_dom_sf"/>
</dbReference>
<name>A0A1M5BAQ2_9SPHI</name>
<dbReference type="RefSeq" id="WP_073231368.1">
    <property type="nucleotide sequence ID" value="NZ_FQUQ01000002.1"/>
</dbReference>
<proteinExistence type="predicted"/>
<evidence type="ECO:0000259" key="1">
    <source>
        <dbReference type="Pfam" id="PF08522"/>
    </source>
</evidence>
<dbReference type="EMBL" id="FQUQ01000002">
    <property type="protein sequence ID" value="SHF39262.1"/>
    <property type="molecule type" value="Genomic_DNA"/>
</dbReference>
<dbReference type="Pfam" id="PF08522">
    <property type="entry name" value="BT_3987-like_N"/>
    <property type="match status" value="1"/>
</dbReference>
<dbReference type="InterPro" id="IPR013728">
    <property type="entry name" value="BT_3987-like_N"/>
</dbReference>
<feature type="domain" description="BT-3987-like N-terminal" evidence="1">
    <location>
        <begin position="27"/>
        <end position="144"/>
    </location>
</feature>
<evidence type="ECO:0000313" key="3">
    <source>
        <dbReference type="Proteomes" id="UP000184287"/>
    </source>
</evidence>
<reference evidence="3" key="1">
    <citation type="submission" date="2016-11" db="EMBL/GenBank/DDBJ databases">
        <authorList>
            <person name="Varghese N."/>
            <person name="Submissions S."/>
        </authorList>
    </citation>
    <scope>NUCLEOTIDE SEQUENCE [LARGE SCALE GENOMIC DNA]</scope>
    <source>
        <strain evidence="3">DSM 16990</strain>
    </source>
</reference>
<keyword evidence="3" id="KW-1185">Reference proteome</keyword>
<dbReference type="STRING" id="288992.SAMN04488522_1021095"/>
<dbReference type="AlphaFoldDB" id="A0A1M5BAQ2"/>